<evidence type="ECO:0000313" key="2">
    <source>
        <dbReference type="Proteomes" id="UP000189728"/>
    </source>
</evidence>
<accession>A0AAX0LA79</accession>
<reference evidence="1 2" key="1">
    <citation type="submission" date="2016-08" db="EMBL/GenBank/DDBJ databases">
        <title>Campylobacter species from sea mammals.</title>
        <authorList>
            <person name="Gilbert M.J."/>
            <person name="Byrne B.A."/>
            <person name="Zomer A.L."/>
            <person name="Wagenaar J.A."/>
        </authorList>
    </citation>
    <scope>NUCLEOTIDE SEQUENCE [LARGE SCALE GENOMIC DNA]</scope>
    <source>
        <strain evidence="1 2">1105248</strain>
    </source>
</reference>
<protein>
    <recommendedName>
        <fullName evidence="3">MCP-domain signal transduction protein</fullName>
    </recommendedName>
</protein>
<sequence>MEAIEKIKKIDEAIDNVLSNLGNGIEIKEYYIDNIRIVKRSPLELIQELRRIKKLIISDMQKQKKSFKFIFGDSF</sequence>
<evidence type="ECO:0000313" key="1">
    <source>
        <dbReference type="EMBL" id="OPA77261.1"/>
    </source>
</evidence>
<gene>
    <name evidence="1" type="ORF">BFG04_03975</name>
</gene>
<dbReference type="RefSeq" id="WP_078387733.1">
    <property type="nucleotide sequence ID" value="NZ_CP012547.1"/>
</dbReference>
<name>A0AAX0LA79_9BACT</name>
<dbReference type="EMBL" id="MCRK01000036">
    <property type="protein sequence ID" value="OPA77261.1"/>
    <property type="molecule type" value="Genomic_DNA"/>
</dbReference>
<organism evidence="1 2">
    <name type="scientific">Campylobacter pinnipediorum subsp. pinnipediorum</name>
    <dbReference type="NCBI Taxonomy" id="1660067"/>
    <lineage>
        <taxon>Bacteria</taxon>
        <taxon>Pseudomonadati</taxon>
        <taxon>Campylobacterota</taxon>
        <taxon>Epsilonproteobacteria</taxon>
        <taxon>Campylobacterales</taxon>
        <taxon>Campylobacteraceae</taxon>
        <taxon>Campylobacter</taxon>
    </lineage>
</organism>
<dbReference type="AlphaFoldDB" id="A0AAX0LA79"/>
<evidence type="ECO:0008006" key="3">
    <source>
        <dbReference type="Google" id="ProtNLM"/>
    </source>
</evidence>
<proteinExistence type="predicted"/>
<dbReference type="Proteomes" id="UP000189728">
    <property type="component" value="Unassembled WGS sequence"/>
</dbReference>
<comment type="caution">
    <text evidence="1">The sequence shown here is derived from an EMBL/GenBank/DDBJ whole genome shotgun (WGS) entry which is preliminary data.</text>
</comment>